<dbReference type="PROSITE" id="PS50943">
    <property type="entry name" value="HTH_CROC1"/>
    <property type="match status" value="1"/>
</dbReference>
<comment type="caution">
    <text evidence="3">The sequence shown here is derived from an EMBL/GenBank/DDBJ whole genome shotgun (WGS) entry which is preliminary data.</text>
</comment>
<dbReference type="InterPro" id="IPR011051">
    <property type="entry name" value="RmlC_Cupin_sf"/>
</dbReference>
<dbReference type="InterPro" id="IPR014710">
    <property type="entry name" value="RmlC-like_jellyroll"/>
</dbReference>
<evidence type="ECO:0000259" key="2">
    <source>
        <dbReference type="PROSITE" id="PS50943"/>
    </source>
</evidence>
<dbReference type="EMBL" id="MLCO01000038">
    <property type="protein sequence ID" value="ONG56636.1"/>
    <property type="molecule type" value="Genomic_DNA"/>
</dbReference>
<dbReference type="SUPFAM" id="SSF47413">
    <property type="entry name" value="lambda repressor-like DNA-binding domains"/>
    <property type="match status" value="1"/>
</dbReference>
<dbReference type="PANTHER" id="PTHR46797:SF1">
    <property type="entry name" value="METHYLPHOSPHONATE SYNTHASE"/>
    <property type="match status" value="1"/>
</dbReference>
<protein>
    <recommendedName>
        <fullName evidence="2">HTH cro/C1-type domain-containing protein</fullName>
    </recommendedName>
</protein>
<keyword evidence="1" id="KW-0238">DNA-binding</keyword>
<dbReference type="GO" id="GO:0005829">
    <property type="term" value="C:cytosol"/>
    <property type="evidence" value="ECO:0007669"/>
    <property type="project" value="TreeGrafter"/>
</dbReference>
<dbReference type="AlphaFoldDB" id="A0A1V2H7P4"/>
<dbReference type="SMART" id="SM00530">
    <property type="entry name" value="HTH_XRE"/>
    <property type="match status" value="1"/>
</dbReference>
<proteinExistence type="predicted"/>
<evidence type="ECO:0000256" key="1">
    <source>
        <dbReference type="ARBA" id="ARBA00023125"/>
    </source>
</evidence>
<dbReference type="Gene3D" id="1.10.260.40">
    <property type="entry name" value="lambda repressor-like DNA-binding domains"/>
    <property type="match status" value="1"/>
</dbReference>
<dbReference type="GO" id="GO:0003677">
    <property type="term" value="F:DNA binding"/>
    <property type="evidence" value="ECO:0007669"/>
    <property type="project" value="UniProtKB-KW"/>
</dbReference>
<organism evidence="3 4">
    <name type="scientific">Teichococcus deserti</name>
    <dbReference type="NCBI Taxonomy" id="1817963"/>
    <lineage>
        <taxon>Bacteria</taxon>
        <taxon>Pseudomonadati</taxon>
        <taxon>Pseudomonadota</taxon>
        <taxon>Alphaproteobacteria</taxon>
        <taxon>Acetobacterales</taxon>
        <taxon>Roseomonadaceae</taxon>
        <taxon>Roseomonas</taxon>
    </lineage>
</organism>
<dbReference type="Pfam" id="PF07883">
    <property type="entry name" value="Cupin_2"/>
    <property type="match status" value="1"/>
</dbReference>
<dbReference type="InterPro" id="IPR001387">
    <property type="entry name" value="Cro/C1-type_HTH"/>
</dbReference>
<feature type="domain" description="HTH cro/C1-type" evidence="2">
    <location>
        <begin position="11"/>
        <end position="65"/>
    </location>
</feature>
<keyword evidence="4" id="KW-1185">Reference proteome</keyword>
<dbReference type="RefSeq" id="WP_076956395.1">
    <property type="nucleotide sequence ID" value="NZ_MLCO01000038.1"/>
</dbReference>
<sequence>MSSAEPLGERLKQLRGRQGLTLVELGGRSGVAISTLSKIENGQVSPVYGTLRKIAVGLGIPFEQLIAEPAPAAPRPVQLLTRAEGTAGFSNARYAYAMHAAALEAKAMLPAVMTIDSREPPAEGDWSSHAGEEFLFVLEGSVDVHLQGEAPVSLERGDSLYIDSRVPHGFSRRGRGKARLVSVTYDPGQAGRRALPPDEA</sequence>
<evidence type="ECO:0000313" key="4">
    <source>
        <dbReference type="Proteomes" id="UP000188879"/>
    </source>
</evidence>
<evidence type="ECO:0000313" key="3">
    <source>
        <dbReference type="EMBL" id="ONG56636.1"/>
    </source>
</evidence>
<dbReference type="CDD" id="cd02209">
    <property type="entry name" value="cupin_XRE_C"/>
    <property type="match status" value="1"/>
</dbReference>
<dbReference type="Pfam" id="PF13560">
    <property type="entry name" value="HTH_31"/>
    <property type="match status" value="1"/>
</dbReference>
<dbReference type="Proteomes" id="UP000188879">
    <property type="component" value="Unassembled WGS sequence"/>
</dbReference>
<dbReference type="GO" id="GO:0003700">
    <property type="term" value="F:DNA-binding transcription factor activity"/>
    <property type="evidence" value="ECO:0007669"/>
    <property type="project" value="TreeGrafter"/>
</dbReference>
<name>A0A1V2H7P4_9PROT</name>
<dbReference type="PANTHER" id="PTHR46797">
    <property type="entry name" value="HTH-TYPE TRANSCRIPTIONAL REGULATOR"/>
    <property type="match status" value="1"/>
</dbReference>
<dbReference type="SUPFAM" id="SSF51182">
    <property type="entry name" value="RmlC-like cupins"/>
    <property type="match status" value="1"/>
</dbReference>
<dbReference type="CDD" id="cd00093">
    <property type="entry name" value="HTH_XRE"/>
    <property type="match status" value="1"/>
</dbReference>
<accession>A0A1V2H7P4</accession>
<gene>
    <name evidence="3" type="ORF">BKE38_05585</name>
</gene>
<dbReference type="InterPro" id="IPR010982">
    <property type="entry name" value="Lambda_DNA-bd_dom_sf"/>
</dbReference>
<dbReference type="InterPro" id="IPR050807">
    <property type="entry name" value="TransReg_Diox_bact_type"/>
</dbReference>
<dbReference type="Gene3D" id="2.60.120.10">
    <property type="entry name" value="Jelly Rolls"/>
    <property type="match status" value="1"/>
</dbReference>
<dbReference type="InterPro" id="IPR013096">
    <property type="entry name" value="Cupin_2"/>
</dbReference>
<reference evidence="3 4" key="1">
    <citation type="submission" date="2016-10" db="EMBL/GenBank/DDBJ databases">
        <title>Draft Genome sequence of Roseomonas sp. strain M3.</title>
        <authorList>
            <person name="Subhash Y."/>
            <person name="Lee S."/>
        </authorList>
    </citation>
    <scope>NUCLEOTIDE SEQUENCE [LARGE SCALE GENOMIC DNA]</scope>
    <source>
        <strain evidence="3 4">M3</strain>
    </source>
</reference>